<dbReference type="Pfam" id="PF02661">
    <property type="entry name" value="Fic"/>
    <property type="match status" value="1"/>
</dbReference>
<dbReference type="SUPFAM" id="SSF140931">
    <property type="entry name" value="Fic-like"/>
    <property type="match status" value="1"/>
</dbReference>
<dbReference type="PIRSF" id="PIRSF018297">
    <property type="entry name" value="Doc"/>
    <property type="match status" value="1"/>
</dbReference>
<protein>
    <submittedName>
        <fullName evidence="2">Type II toxin-antitoxin system death-on-curing family toxin</fullName>
    </submittedName>
</protein>
<evidence type="ECO:0000313" key="3">
    <source>
        <dbReference type="Proteomes" id="UP000548632"/>
    </source>
</evidence>
<dbReference type="GO" id="GO:0016301">
    <property type="term" value="F:kinase activity"/>
    <property type="evidence" value="ECO:0007669"/>
    <property type="project" value="InterPro"/>
</dbReference>
<organism evidence="2 3">
    <name type="scientific">Thiospirillum jenense</name>
    <dbReference type="NCBI Taxonomy" id="1653858"/>
    <lineage>
        <taxon>Bacteria</taxon>
        <taxon>Pseudomonadati</taxon>
        <taxon>Pseudomonadota</taxon>
        <taxon>Gammaproteobacteria</taxon>
        <taxon>Chromatiales</taxon>
        <taxon>Chromatiaceae</taxon>
        <taxon>Thiospirillum</taxon>
    </lineage>
</organism>
<dbReference type="EMBL" id="JABVCQ010000008">
    <property type="protein sequence ID" value="MBB1125642.1"/>
    <property type="molecule type" value="Genomic_DNA"/>
</dbReference>
<keyword evidence="3" id="KW-1185">Reference proteome</keyword>
<dbReference type="Proteomes" id="UP000548632">
    <property type="component" value="Unassembled WGS sequence"/>
</dbReference>
<dbReference type="InterPro" id="IPR036597">
    <property type="entry name" value="Fido-like_dom_sf"/>
</dbReference>
<comment type="caution">
    <text evidence="2">The sequence shown here is derived from an EMBL/GenBank/DDBJ whole genome shotgun (WGS) entry which is preliminary data.</text>
</comment>
<dbReference type="NCBIfam" id="TIGR01550">
    <property type="entry name" value="DOC_P1"/>
    <property type="match status" value="1"/>
</dbReference>
<dbReference type="InterPro" id="IPR053737">
    <property type="entry name" value="Type_II_TA_Toxin"/>
</dbReference>
<dbReference type="PROSITE" id="PS51459">
    <property type="entry name" value="FIDO"/>
    <property type="match status" value="1"/>
</dbReference>
<sequence>MIAPQWVLDEVVISVHRMLIAMHGGSQGIRDVGLLESALMRPRQLYYYEPQSTVFDLAAAYGFGLVKNHPFVDGNKRVALAIAAIFLEINGFSLDAPDIEAVSVIEQLAASHLSESDLAKWLGDLSKPIV</sequence>
<evidence type="ECO:0000259" key="1">
    <source>
        <dbReference type="PROSITE" id="PS51459"/>
    </source>
</evidence>
<reference evidence="2 3" key="1">
    <citation type="journal article" date="2020" name="Arch. Microbiol.">
        <title>The genome sequence of the giant phototrophic gammaproteobacterium Thiospirillum jenense gives insight into its physiological properties and phylogenetic relationships.</title>
        <authorList>
            <person name="Imhoff J.F."/>
            <person name="Meyer T.E."/>
            <person name="Kyndt J.A."/>
        </authorList>
    </citation>
    <scope>NUCLEOTIDE SEQUENCE [LARGE SCALE GENOMIC DNA]</scope>
    <source>
        <strain evidence="2 3">DSM 216</strain>
    </source>
</reference>
<feature type="domain" description="Fido" evidence="1">
    <location>
        <begin position="7"/>
        <end position="124"/>
    </location>
</feature>
<dbReference type="AlphaFoldDB" id="A0A839HHE9"/>
<proteinExistence type="predicted"/>
<dbReference type="InterPro" id="IPR003812">
    <property type="entry name" value="Fido"/>
</dbReference>
<dbReference type="Gene3D" id="1.20.120.1870">
    <property type="entry name" value="Fic/DOC protein, Fido domain"/>
    <property type="match status" value="1"/>
</dbReference>
<accession>A0A839HHE9</accession>
<gene>
    <name evidence="2" type="ORF">HUK38_05260</name>
</gene>
<dbReference type="InterPro" id="IPR006440">
    <property type="entry name" value="Doc"/>
</dbReference>
<name>A0A839HHE9_9GAMM</name>
<dbReference type="PANTHER" id="PTHR39426:SF1">
    <property type="entry name" value="HOMOLOGY TO DEATH-ON-CURING PROTEIN OF PHAGE P1"/>
    <property type="match status" value="1"/>
</dbReference>
<evidence type="ECO:0000313" key="2">
    <source>
        <dbReference type="EMBL" id="MBB1125642.1"/>
    </source>
</evidence>
<dbReference type="PANTHER" id="PTHR39426">
    <property type="entry name" value="HOMOLOGY TO DEATH-ON-CURING PROTEIN OF PHAGE P1"/>
    <property type="match status" value="1"/>
</dbReference>